<proteinExistence type="inferred from homology"/>
<keyword evidence="1 2" id="KW-0732">Signal</keyword>
<dbReference type="EMBL" id="JBHUOQ010000001">
    <property type="protein sequence ID" value="MFD2829192.1"/>
    <property type="molecule type" value="Genomic_DNA"/>
</dbReference>
<evidence type="ECO:0000313" key="4">
    <source>
        <dbReference type="EMBL" id="MFD2829192.1"/>
    </source>
</evidence>
<dbReference type="InterPro" id="IPR006179">
    <property type="entry name" value="5_nucleotidase/apyrase"/>
</dbReference>
<sequence>MKKIIGLLVIGLVFSTSGFNTYAAEANDSTVDITILGTSDVHGFLMPWDYEIDEEIEDGSLSQLSTAIKDYRETRDNVILVDAGDLIQGNNIDMFSEENDHPGVRMLNELEYDTWVLGNHEFDFGAEVLKNVVSQFNNPVLAGNLEMKDGEQITEGYQIIEKEGVKVALIGMTTPTTMLFNKDSDLGDHLDIHDPVEETKKVMAELEGKADVFVGVMHMGLENENNIPNTGVEDLVNAVPELDAVIAGHMHENISQEVINDVVITEPDAYANYLSVIDISVDKSNGEVAVESETVEASEFERDTEFENLLSEEHQRARDDANTVLGTVEGVPMTHDDELPDVPYDFMYSTPINRFYNEVQLYYSGADVTATLTEMNHELDDDVIHKKDINYNYTFVLGETSVFEMTGEELRTYMEWSADYFNTLQPGDITVSFNPERRASKYSTYDTFGGLNYTIDLTKEYGERIQDVVFEETGEPLEDDVVVKVGMNQYRLDQLLSEGGIFEDKSFEPIWVSTIERGEAEGTIRSMAIDYIVNVQNGVITSEDRPYWEIKGIDNNSEEYQAVKYLANNDIIELNSSEDGESTNIESENGLENIDSSEAKEIEDKAKINDIYDEGMTRGEFYVAVYNEIGETAEDDEAGELSGNKVKIQRGDTLSSLANIYGTTVEELAQANNIENADMIYAEQTLLLP</sequence>
<dbReference type="SUPFAM" id="SSF56300">
    <property type="entry name" value="Metallo-dependent phosphatases"/>
    <property type="match status" value="1"/>
</dbReference>
<dbReference type="InterPro" id="IPR006146">
    <property type="entry name" value="5'-Nucleotdase_CS"/>
</dbReference>
<comment type="caution">
    <text evidence="4">The sequence shown here is derived from an EMBL/GenBank/DDBJ whole genome shotgun (WGS) entry which is preliminary data.</text>
</comment>
<dbReference type="InterPro" id="IPR036779">
    <property type="entry name" value="LysM_dom_sf"/>
</dbReference>
<organism evidence="4 5">
    <name type="scientific">Corticicoccus populi</name>
    <dbReference type="NCBI Taxonomy" id="1812821"/>
    <lineage>
        <taxon>Bacteria</taxon>
        <taxon>Bacillati</taxon>
        <taxon>Bacillota</taxon>
        <taxon>Bacilli</taxon>
        <taxon>Bacillales</taxon>
        <taxon>Staphylococcaceae</taxon>
        <taxon>Corticicoccus</taxon>
    </lineage>
</organism>
<dbReference type="PANTHER" id="PTHR11575:SF6">
    <property type="entry name" value="2',3'-CYCLIC-NUCLEOTIDE 2'-PHOSPHODIESTERASE_3'-NUCLEOTIDASE"/>
    <property type="match status" value="1"/>
</dbReference>
<accession>A0ABW5WS52</accession>
<dbReference type="SUPFAM" id="SSF55816">
    <property type="entry name" value="5'-nucleotidase (syn. UDP-sugar hydrolase), C-terminal domain"/>
    <property type="match status" value="1"/>
</dbReference>
<dbReference type="Pfam" id="PF02872">
    <property type="entry name" value="5_nucleotid_C"/>
    <property type="match status" value="1"/>
</dbReference>
<keyword evidence="2" id="KW-0547">Nucleotide-binding</keyword>
<dbReference type="Gene3D" id="3.90.780.10">
    <property type="entry name" value="5'-Nucleotidase, C-terminal domain"/>
    <property type="match status" value="1"/>
</dbReference>
<dbReference type="CDD" id="cd00118">
    <property type="entry name" value="LysM"/>
    <property type="match status" value="1"/>
</dbReference>
<dbReference type="InterPro" id="IPR036907">
    <property type="entry name" value="5'-Nucleotdase_C_sf"/>
</dbReference>
<dbReference type="Gene3D" id="3.10.350.10">
    <property type="entry name" value="LysM domain"/>
    <property type="match status" value="1"/>
</dbReference>
<dbReference type="PROSITE" id="PS00786">
    <property type="entry name" value="5_NUCLEOTIDASE_2"/>
    <property type="match status" value="1"/>
</dbReference>
<feature type="signal peptide" evidence="2">
    <location>
        <begin position="1"/>
        <end position="23"/>
    </location>
</feature>
<dbReference type="InterPro" id="IPR029052">
    <property type="entry name" value="Metallo-depent_PP-like"/>
</dbReference>
<dbReference type="SMART" id="SM00257">
    <property type="entry name" value="LysM"/>
    <property type="match status" value="1"/>
</dbReference>
<evidence type="ECO:0000256" key="2">
    <source>
        <dbReference type="RuleBase" id="RU362119"/>
    </source>
</evidence>
<dbReference type="InterPro" id="IPR004843">
    <property type="entry name" value="Calcineurin-like_PHP"/>
</dbReference>
<evidence type="ECO:0000313" key="5">
    <source>
        <dbReference type="Proteomes" id="UP001597519"/>
    </source>
</evidence>
<name>A0ABW5WS52_9STAP</name>
<dbReference type="Gene3D" id="3.60.21.10">
    <property type="match status" value="1"/>
</dbReference>
<dbReference type="SUPFAM" id="SSF54106">
    <property type="entry name" value="LysM domain"/>
    <property type="match status" value="1"/>
</dbReference>
<dbReference type="InterPro" id="IPR018392">
    <property type="entry name" value="LysM"/>
</dbReference>
<dbReference type="Pfam" id="PF01476">
    <property type="entry name" value="LysM"/>
    <property type="match status" value="1"/>
</dbReference>
<gene>
    <name evidence="4" type="ORF">ACFSX4_01855</name>
</gene>
<dbReference type="RefSeq" id="WP_377770975.1">
    <property type="nucleotide sequence ID" value="NZ_JBHUOQ010000001.1"/>
</dbReference>
<dbReference type="PANTHER" id="PTHR11575">
    <property type="entry name" value="5'-NUCLEOTIDASE-RELATED"/>
    <property type="match status" value="1"/>
</dbReference>
<feature type="chain" id="PRO_5045012209" evidence="2">
    <location>
        <begin position="24"/>
        <end position="689"/>
    </location>
</feature>
<keyword evidence="2" id="KW-0378">Hydrolase</keyword>
<dbReference type="Pfam" id="PF00149">
    <property type="entry name" value="Metallophos"/>
    <property type="match status" value="1"/>
</dbReference>
<dbReference type="PRINTS" id="PR01607">
    <property type="entry name" value="APYRASEFAMLY"/>
</dbReference>
<evidence type="ECO:0000259" key="3">
    <source>
        <dbReference type="PROSITE" id="PS51782"/>
    </source>
</evidence>
<comment type="similarity">
    <text evidence="2">Belongs to the 5'-nucleotidase family.</text>
</comment>
<protein>
    <submittedName>
        <fullName evidence="4">5'-nucleotidase C-terminal domain-containing protein</fullName>
    </submittedName>
</protein>
<dbReference type="PROSITE" id="PS51782">
    <property type="entry name" value="LYSM"/>
    <property type="match status" value="1"/>
</dbReference>
<evidence type="ECO:0000256" key="1">
    <source>
        <dbReference type="ARBA" id="ARBA00022729"/>
    </source>
</evidence>
<dbReference type="InterPro" id="IPR008334">
    <property type="entry name" value="5'-Nucleotdase_C"/>
</dbReference>
<reference evidence="5" key="1">
    <citation type="journal article" date="2019" name="Int. J. Syst. Evol. Microbiol.">
        <title>The Global Catalogue of Microorganisms (GCM) 10K type strain sequencing project: providing services to taxonomists for standard genome sequencing and annotation.</title>
        <authorList>
            <consortium name="The Broad Institute Genomics Platform"/>
            <consortium name="The Broad Institute Genome Sequencing Center for Infectious Disease"/>
            <person name="Wu L."/>
            <person name="Ma J."/>
        </authorList>
    </citation>
    <scope>NUCLEOTIDE SEQUENCE [LARGE SCALE GENOMIC DNA]</scope>
    <source>
        <strain evidence="5">KCTC 33575</strain>
    </source>
</reference>
<feature type="domain" description="LysM" evidence="3">
    <location>
        <begin position="644"/>
        <end position="688"/>
    </location>
</feature>
<dbReference type="Proteomes" id="UP001597519">
    <property type="component" value="Unassembled WGS sequence"/>
</dbReference>
<keyword evidence="5" id="KW-1185">Reference proteome</keyword>